<name>A0A4U2MIA3_9BACI</name>
<comment type="caution">
    <text evidence="2">The sequence shown here is derived from an EMBL/GenBank/DDBJ whole genome shotgun (WGS) entry which is preliminary data.</text>
</comment>
<evidence type="ECO:0000313" key="2">
    <source>
        <dbReference type="EMBL" id="TKH10745.1"/>
    </source>
</evidence>
<evidence type="ECO:0000313" key="3">
    <source>
        <dbReference type="Proteomes" id="UP000306037"/>
    </source>
</evidence>
<evidence type="ECO:0000259" key="1">
    <source>
        <dbReference type="Pfam" id="PF14491"/>
    </source>
</evidence>
<dbReference type="EMBL" id="SZOM01000272">
    <property type="protein sequence ID" value="TKH10745.1"/>
    <property type="molecule type" value="Genomic_DNA"/>
</dbReference>
<organism evidence="2 3">
    <name type="scientific">Bacillus wiedmannii</name>
    <dbReference type="NCBI Taxonomy" id="1890302"/>
    <lineage>
        <taxon>Bacteria</taxon>
        <taxon>Bacillati</taxon>
        <taxon>Bacillota</taxon>
        <taxon>Bacilli</taxon>
        <taxon>Bacillales</taxon>
        <taxon>Bacillaceae</taxon>
        <taxon>Bacillus</taxon>
        <taxon>Bacillus cereus group</taxon>
    </lineage>
</organism>
<sequence>MEKNLSRDDKLRSKRSRGAVGFHKFALNYKPKQKKPYCFVEGEDNKYYLPRLIMICKTEPEFIRCNGKKGVIEAFQKIQKYNEYEEDSLLFFVDSDFDAPINNENIYETPCYSIENLYTSPRVFERILKSEFSLDETDTDFTNAMSFFNDKQNEFHDVIALLNAWIFSYKKYIDRTGEIIKLRLNELSFKEHLVAVSLEGITCKYNLEDIEKMLNIPNKVSNAEIMSNYQVINSNPNRGEIFRGKFELEFFRILLNKVVEDSNKKGGRRIFLNKKKVSLPLDANILTVLSSYAETPECLFEYIEKQWKKHPTPSAPTTSTA</sequence>
<dbReference type="Proteomes" id="UP000306037">
    <property type="component" value="Unassembled WGS sequence"/>
</dbReference>
<accession>A0A4U2MIA3</accession>
<proteinExistence type="predicted"/>
<dbReference type="Pfam" id="PF14491">
    <property type="entry name" value="DUF4435"/>
    <property type="match status" value="1"/>
</dbReference>
<dbReference type="InterPro" id="IPR029492">
    <property type="entry name" value="DUF4435"/>
</dbReference>
<gene>
    <name evidence="2" type="ORF">FC694_25365</name>
</gene>
<reference evidence="2 3" key="1">
    <citation type="journal article" date="2019" name="Environ. Microbiol.">
        <title>An active ?-lactamase is a part of an orchestrated cell wall stress resistance network of Bacillus subtilis and related rhizosphere species.</title>
        <authorList>
            <person name="Bucher T."/>
            <person name="Keren-Paz A."/>
            <person name="Hausser J."/>
            <person name="Olender T."/>
            <person name="Cytryn E."/>
            <person name="Kolodkin-Gal I."/>
        </authorList>
    </citation>
    <scope>NUCLEOTIDE SEQUENCE [LARGE SCALE GENOMIC DNA]</scope>
    <source>
        <strain evidence="2 3">I71</strain>
    </source>
</reference>
<protein>
    <submittedName>
        <fullName evidence="2">DUF4435 domain-containing protein</fullName>
    </submittedName>
</protein>
<dbReference type="AlphaFoldDB" id="A0A4U2MIA3"/>
<feature type="domain" description="DUF4435" evidence="1">
    <location>
        <begin position="35"/>
        <end position="265"/>
    </location>
</feature>
<dbReference type="RefSeq" id="WP_137053469.1">
    <property type="nucleotide sequence ID" value="NZ_SZOM01000272.1"/>
</dbReference>